<dbReference type="SUPFAM" id="SSF50129">
    <property type="entry name" value="GroES-like"/>
    <property type="match status" value="1"/>
</dbReference>
<dbReference type="InterPro" id="IPR036291">
    <property type="entry name" value="NAD(P)-bd_dom_sf"/>
</dbReference>
<accession>A0A8H9IPV6</accession>
<comment type="caution">
    <text evidence="3">The sequence shown here is derived from an EMBL/GenBank/DDBJ whole genome shotgun (WGS) entry which is preliminary data.</text>
</comment>
<dbReference type="SUPFAM" id="SSF51735">
    <property type="entry name" value="NAD(P)-binding Rossmann-fold domains"/>
    <property type="match status" value="1"/>
</dbReference>
<name>A0A8H9IPV6_9PSEU</name>
<dbReference type="Pfam" id="PF13602">
    <property type="entry name" value="ADH_zinc_N_2"/>
    <property type="match status" value="1"/>
</dbReference>
<gene>
    <name evidence="3" type="ORF">GCM10017566_16620</name>
</gene>
<dbReference type="CDD" id="cd05289">
    <property type="entry name" value="MDR_like_2"/>
    <property type="match status" value="1"/>
</dbReference>
<proteinExistence type="predicted"/>
<dbReference type="EMBL" id="BNAV01000002">
    <property type="protein sequence ID" value="GHF44406.1"/>
    <property type="molecule type" value="Genomic_DNA"/>
</dbReference>
<evidence type="ECO:0000256" key="1">
    <source>
        <dbReference type="ARBA" id="ARBA00022857"/>
    </source>
</evidence>
<dbReference type="InterPro" id="IPR013154">
    <property type="entry name" value="ADH-like_N"/>
</dbReference>
<keyword evidence="1" id="KW-0521">NADP</keyword>
<protein>
    <submittedName>
        <fullName evidence="3">NADPH:quinone reductase</fullName>
    </submittedName>
</protein>
<evidence type="ECO:0000259" key="2">
    <source>
        <dbReference type="SMART" id="SM00829"/>
    </source>
</evidence>
<reference evidence="3" key="1">
    <citation type="journal article" date="2014" name="Int. J. Syst. Evol. Microbiol.">
        <title>Complete genome sequence of Corynebacterium casei LMG S-19264T (=DSM 44701T), isolated from a smear-ripened cheese.</title>
        <authorList>
            <consortium name="US DOE Joint Genome Institute (JGI-PGF)"/>
            <person name="Walter F."/>
            <person name="Albersmeier A."/>
            <person name="Kalinowski J."/>
            <person name="Ruckert C."/>
        </authorList>
    </citation>
    <scope>NUCLEOTIDE SEQUENCE</scope>
    <source>
        <strain evidence="3">CGMCC 4.7679</strain>
    </source>
</reference>
<dbReference type="Gene3D" id="3.90.180.10">
    <property type="entry name" value="Medium-chain alcohol dehydrogenases, catalytic domain"/>
    <property type="match status" value="1"/>
</dbReference>
<dbReference type="InterPro" id="IPR020843">
    <property type="entry name" value="ER"/>
</dbReference>
<feature type="domain" description="Enoyl reductase (ER)" evidence="2">
    <location>
        <begin position="10"/>
        <end position="294"/>
    </location>
</feature>
<dbReference type="PANTHER" id="PTHR44154:SF1">
    <property type="entry name" value="QUINONE OXIDOREDUCTASE"/>
    <property type="match status" value="1"/>
</dbReference>
<keyword evidence="4" id="KW-1185">Reference proteome</keyword>
<dbReference type="PANTHER" id="PTHR44154">
    <property type="entry name" value="QUINONE OXIDOREDUCTASE"/>
    <property type="match status" value="1"/>
</dbReference>
<evidence type="ECO:0000313" key="4">
    <source>
        <dbReference type="Proteomes" id="UP000658656"/>
    </source>
</evidence>
<dbReference type="Gene3D" id="3.40.50.720">
    <property type="entry name" value="NAD(P)-binding Rossmann-like Domain"/>
    <property type="match status" value="1"/>
</dbReference>
<dbReference type="Proteomes" id="UP000658656">
    <property type="component" value="Unassembled WGS sequence"/>
</dbReference>
<sequence>MRAVRFSEYGGPEVLRLADVPLPEPGEGQVRVAVRVAGVNPVDWKIRSGLFGGALERPRGLGQELAGVVDAVGPGVELSVGDEVFGWAIGGAYAEYALAGTVLPKPPGMSWQDAASLPVTGEAAVRGLRELAVVPPDVLLVHGASGAVGSLATQLAVHRGITVIGTASEQALSYVESLGATAVRYGPGLVERVRAVTPKVNAVFDTAGRGALADSVELTGSADRVLTIADPDAESHGVRFSGEATQTIEVLRELANTHEAGDLRIQHARSYRLDEVAEALRLSETGHARGKITIEVA</sequence>
<dbReference type="RefSeq" id="WP_145937372.1">
    <property type="nucleotide sequence ID" value="NZ_BNAV01000002.1"/>
</dbReference>
<reference evidence="3" key="2">
    <citation type="submission" date="2020-09" db="EMBL/GenBank/DDBJ databases">
        <authorList>
            <person name="Sun Q."/>
            <person name="Zhou Y."/>
        </authorList>
    </citation>
    <scope>NUCLEOTIDE SEQUENCE</scope>
    <source>
        <strain evidence="3">CGMCC 4.7679</strain>
    </source>
</reference>
<dbReference type="AlphaFoldDB" id="A0A8H9IPV6"/>
<dbReference type="SMART" id="SM00829">
    <property type="entry name" value="PKS_ER"/>
    <property type="match status" value="1"/>
</dbReference>
<evidence type="ECO:0000313" key="3">
    <source>
        <dbReference type="EMBL" id="GHF44406.1"/>
    </source>
</evidence>
<dbReference type="InterPro" id="IPR011032">
    <property type="entry name" value="GroES-like_sf"/>
</dbReference>
<dbReference type="Pfam" id="PF08240">
    <property type="entry name" value="ADH_N"/>
    <property type="match status" value="1"/>
</dbReference>
<organism evidence="3 4">
    <name type="scientific">Amycolatopsis bartoniae</name>
    <dbReference type="NCBI Taxonomy" id="941986"/>
    <lineage>
        <taxon>Bacteria</taxon>
        <taxon>Bacillati</taxon>
        <taxon>Actinomycetota</taxon>
        <taxon>Actinomycetes</taxon>
        <taxon>Pseudonocardiales</taxon>
        <taxon>Pseudonocardiaceae</taxon>
        <taxon>Amycolatopsis</taxon>
    </lineage>
</organism>
<dbReference type="GO" id="GO:0016491">
    <property type="term" value="F:oxidoreductase activity"/>
    <property type="evidence" value="ECO:0007669"/>
    <property type="project" value="InterPro"/>
</dbReference>
<dbReference type="OrthoDB" id="3727682at2"/>
<dbReference type="InterPro" id="IPR051603">
    <property type="entry name" value="Zinc-ADH_QOR/CCCR"/>
</dbReference>